<dbReference type="Proteomes" id="UP000014158">
    <property type="component" value="Unassembled WGS sequence"/>
</dbReference>
<dbReference type="PANTHER" id="PTHR35330">
    <property type="entry name" value="SIROHEME BIOSYNTHESIS PROTEIN MET8"/>
    <property type="match status" value="1"/>
</dbReference>
<dbReference type="GO" id="GO:0043115">
    <property type="term" value="F:precorrin-2 dehydrogenase activity"/>
    <property type="evidence" value="ECO:0007669"/>
    <property type="project" value="UniProtKB-EC"/>
</dbReference>
<dbReference type="EMBL" id="ASWF01000004">
    <property type="protein sequence ID" value="EOT74415.1"/>
    <property type="molecule type" value="Genomic_DNA"/>
</dbReference>
<organism evidence="6 8">
    <name type="scientific">Enterococcus raffinosus ATCC 49464</name>
    <dbReference type="NCBI Taxonomy" id="1158602"/>
    <lineage>
        <taxon>Bacteria</taxon>
        <taxon>Bacillati</taxon>
        <taxon>Bacillota</taxon>
        <taxon>Bacilli</taxon>
        <taxon>Lactobacillales</taxon>
        <taxon>Enterococcaceae</taxon>
        <taxon>Enterococcus</taxon>
    </lineage>
</organism>
<evidence type="ECO:0000256" key="1">
    <source>
        <dbReference type="ARBA" id="ARBA00005010"/>
    </source>
</evidence>
<evidence type="ECO:0000256" key="5">
    <source>
        <dbReference type="ARBA" id="ARBA00023244"/>
    </source>
</evidence>
<dbReference type="EC" id="1.3.1.76" evidence="2"/>
<dbReference type="InterPro" id="IPR036291">
    <property type="entry name" value="NAD(P)-bd_dom_sf"/>
</dbReference>
<dbReference type="RefSeq" id="WP_010744565.1">
    <property type="nucleotide sequence ID" value="NZ_ASWF01000004.1"/>
</dbReference>
<keyword evidence="9" id="KW-1185">Reference proteome</keyword>
<proteinExistence type="predicted"/>
<gene>
    <name evidence="7" type="ORF">I590_03278</name>
    <name evidence="6" type="ORF">UAK_01262</name>
</gene>
<evidence type="ECO:0000256" key="3">
    <source>
        <dbReference type="ARBA" id="ARBA00023002"/>
    </source>
</evidence>
<dbReference type="SUPFAM" id="SSF51735">
    <property type="entry name" value="NAD(P)-binding Rossmann-fold domains"/>
    <property type="match status" value="1"/>
</dbReference>
<accession>R2P729</accession>
<dbReference type="GO" id="GO:0019354">
    <property type="term" value="P:siroheme biosynthetic process"/>
    <property type="evidence" value="ECO:0007669"/>
    <property type="project" value="InterPro"/>
</dbReference>
<dbReference type="EMBL" id="AJAL01000004">
    <property type="protein sequence ID" value="EOH80107.1"/>
    <property type="molecule type" value="Genomic_DNA"/>
</dbReference>
<keyword evidence="3" id="KW-0560">Oxidoreductase</keyword>
<dbReference type="HOGENOM" id="CLU_2478570_0_0_9"/>
<keyword evidence="4" id="KW-0520">NAD</keyword>
<reference evidence="7 9" key="2">
    <citation type="submission" date="2013-03" db="EMBL/GenBank/DDBJ databases">
        <title>The Genome Sequence of Enterococcus raffinosus ATCC_49464 (PacBio/Illumina hybrid assembly).</title>
        <authorList>
            <consortium name="The Broad Institute Genomics Platform"/>
            <consortium name="The Broad Institute Genome Sequencing Center for Infectious Disease"/>
            <person name="Earl A."/>
            <person name="Russ C."/>
            <person name="Gilmore M."/>
            <person name="Surin D."/>
            <person name="Walker B."/>
            <person name="Young S."/>
            <person name="Zeng Q."/>
            <person name="Gargeya S."/>
            <person name="Fitzgerald M."/>
            <person name="Haas B."/>
            <person name="Abouelleil A."/>
            <person name="Allen A.W."/>
            <person name="Alvarado L."/>
            <person name="Arachchi H.M."/>
            <person name="Berlin A.M."/>
            <person name="Chapman S.B."/>
            <person name="Gainer-Dewar J."/>
            <person name="Goldberg J."/>
            <person name="Griggs A."/>
            <person name="Gujja S."/>
            <person name="Hansen M."/>
            <person name="Howarth C."/>
            <person name="Imamovic A."/>
            <person name="Ireland A."/>
            <person name="Larimer J."/>
            <person name="McCowan C."/>
            <person name="Murphy C."/>
            <person name="Pearson M."/>
            <person name="Poon T.W."/>
            <person name="Priest M."/>
            <person name="Roberts A."/>
            <person name="Saif S."/>
            <person name="Shea T."/>
            <person name="Sisk P."/>
            <person name="Sykes S."/>
            <person name="Wortman J."/>
            <person name="Nusbaum C."/>
            <person name="Birren B."/>
        </authorList>
    </citation>
    <scope>NUCLEOTIDE SEQUENCE [LARGE SCALE GENOMIC DNA]</scope>
    <source>
        <strain evidence="7 9">ATCC 49464</strain>
    </source>
</reference>
<evidence type="ECO:0000313" key="8">
    <source>
        <dbReference type="Proteomes" id="UP000013877"/>
    </source>
</evidence>
<dbReference type="InterPro" id="IPR028161">
    <property type="entry name" value="Met8-like"/>
</dbReference>
<evidence type="ECO:0000313" key="6">
    <source>
        <dbReference type="EMBL" id="EOH80107.1"/>
    </source>
</evidence>
<sequence>MYPILVDIKQFSILVVGGGKIATRKVSALIEAGAKPTVISPSFSDTLLNEKRTVQSYCANDLFNTEILVIFKLFLFVQIMTRSIMRF</sequence>
<comment type="caution">
    <text evidence="6">The sequence shown here is derived from an EMBL/GenBank/DDBJ whole genome shotgun (WGS) entry which is preliminary data.</text>
</comment>
<evidence type="ECO:0000256" key="2">
    <source>
        <dbReference type="ARBA" id="ARBA00012400"/>
    </source>
</evidence>
<keyword evidence="5" id="KW-0627">Porphyrin biosynthesis</keyword>
<dbReference type="Gene3D" id="3.40.50.720">
    <property type="entry name" value="NAD(P)-binding Rossmann-like Domain"/>
    <property type="match status" value="1"/>
</dbReference>
<evidence type="ECO:0000313" key="9">
    <source>
        <dbReference type="Proteomes" id="UP000014158"/>
    </source>
</evidence>
<name>R2P729_9ENTE</name>
<dbReference type="GO" id="GO:0004325">
    <property type="term" value="F:ferrochelatase activity"/>
    <property type="evidence" value="ECO:0007669"/>
    <property type="project" value="InterPro"/>
</dbReference>
<reference evidence="6 8" key="1">
    <citation type="submission" date="2013-02" db="EMBL/GenBank/DDBJ databases">
        <title>The Genome Sequence of Enterococcus raffinosus ATCC_49464.</title>
        <authorList>
            <consortium name="The Broad Institute Genome Sequencing Platform"/>
            <consortium name="The Broad Institute Genome Sequencing Center for Infectious Disease"/>
            <person name="Earl A.M."/>
            <person name="Gilmore M.S."/>
            <person name="Lebreton F."/>
            <person name="Walker B."/>
            <person name="Young S.K."/>
            <person name="Zeng Q."/>
            <person name="Gargeya S."/>
            <person name="Fitzgerald M."/>
            <person name="Haas B."/>
            <person name="Abouelleil A."/>
            <person name="Alvarado L."/>
            <person name="Arachchi H.M."/>
            <person name="Berlin A.M."/>
            <person name="Chapman S.B."/>
            <person name="Dewar J."/>
            <person name="Goldberg J."/>
            <person name="Griggs A."/>
            <person name="Gujja S."/>
            <person name="Hansen M."/>
            <person name="Howarth C."/>
            <person name="Imamovic A."/>
            <person name="Larimer J."/>
            <person name="McCowan C."/>
            <person name="Murphy C."/>
            <person name="Neiman D."/>
            <person name="Pearson M."/>
            <person name="Priest M."/>
            <person name="Roberts A."/>
            <person name="Saif S."/>
            <person name="Shea T."/>
            <person name="Sisk P."/>
            <person name="Sykes S."/>
            <person name="Wortman J."/>
            <person name="Nusbaum C."/>
            <person name="Birren B."/>
        </authorList>
    </citation>
    <scope>NUCLEOTIDE SEQUENCE [LARGE SCALE GENOMIC DNA]</scope>
    <source>
        <strain evidence="6 8">ATCC 49464</strain>
    </source>
</reference>
<dbReference type="PANTHER" id="PTHR35330:SF1">
    <property type="entry name" value="SIROHEME BIOSYNTHESIS PROTEIN MET8"/>
    <property type="match status" value="1"/>
</dbReference>
<dbReference type="PATRIC" id="fig|1158602.3.peg.1279"/>
<comment type="pathway">
    <text evidence="1">Porphyrin-containing compound metabolism; siroheme biosynthesis; sirohydrochlorin from precorrin-2: step 1/1.</text>
</comment>
<protein>
    <recommendedName>
        <fullName evidence="2">precorrin-2 dehydrogenase</fullName>
        <ecNumber evidence="2">1.3.1.76</ecNumber>
    </recommendedName>
</protein>
<dbReference type="Proteomes" id="UP000013877">
    <property type="component" value="Unassembled WGS sequence"/>
</dbReference>
<dbReference type="Pfam" id="PF13241">
    <property type="entry name" value="NAD_binding_7"/>
    <property type="match status" value="1"/>
</dbReference>
<evidence type="ECO:0000313" key="7">
    <source>
        <dbReference type="EMBL" id="EOT74415.1"/>
    </source>
</evidence>
<evidence type="ECO:0000256" key="4">
    <source>
        <dbReference type="ARBA" id="ARBA00023027"/>
    </source>
</evidence>
<dbReference type="AlphaFoldDB" id="R2P729"/>